<accession>A0A939ELQ3</accession>
<dbReference type="InterPro" id="IPR036052">
    <property type="entry name" value="TrpB-like_PALP_sf"/>
</dbReference>
<dbReference type="EMBL" id="JAFLNF010000002">
    <property type="protein sequence ID" value="MBO0344460.1"/>
    <property type="molecule type" value="Genomic_DNA"/>
</dbReference>
<dbReference type="PANTHER" id="PTHR48078:SF6">
    <property type="entry name" value="L-THREONINE DEHYDRATASE CATABOLIC TDCB"/>
    <property type="match status" value="1"/>
</dbReference>
<dbReference type="PANTHER" id="PTHR48078">
    <property type="entry name" value="THREONINE DEHYDRATASE, MITOCHONDRIAL-RELATED"/>
    <property type="match status" value="1"/>
</dbReference>
<name>A0A939ELQ3_9HYPH</name>
<dbReference type="Pfam" id="PF00291">
    <property type="entry name" value="PALP"/>
    <property type="match status" value="1"/>
</dbReference>
<keyword evidence="3" id="KW-0456">Lyase</keyword>
<evidence type="ECO:0000256" key="2">
    <source>
        <dbReference type="ARBA" id="ARBA00022898"/>
    </source>
</evidence>
<keyword evidence="2" id="KW-0663">Pyridoxal phosphate</keyword>
<dbReference type="AlphaFoldDB" id="A0A939ELQ3"/>
<dbReference type="InterPro" id="IPR050147">
    <property type="entry name" value="Ser/Thr_Dehydratase"/>
</dbReference>
<dbReference type="Proteomes" id="UP000664779">
    <property type="component" value="Unassembled WGS sequence"/>
</dbReference>
<feature type="domain" description="Tryptophan synthase beta chain-like PALP" evidence="4">
    <location>
        <begin position="72"/>
        <end position="370"/>
    </location>
</feature>
<dbReference type="RefSeq" id="WP_206938531.1">
    <property type="nucleotide sequence ID" value="NZ_JAFLNF010000002.1"/>
</dbReference>
<dbReference type="GO" id="GO:0006565">
    <property type="term" value="P:L-serine catabolic process"/>
    <property type="evidence" value="ECO:0007669"/>
    <property type="project" value="TreeGrafter"/>
</dbReference>
<evidence type="ECO:0000313" key="5">
    <source>
        <dbReference type="EMBL" id="MBO0344460.1"/>
    </source>
</evidence>
<dbReference type="SUPFAM" id="SSF53686">
    <property type="entry name" value="Tryptophan synthase beta subunit-like PLP-dependent enzymes"/>
    <property type="match status" value="1"/>
</dbReference>
<reference evidence="5" key="1">
    <citation type="submission" date="2021-03" db="EMBL/GenBank/DDBJ databases">
        <title>Roseibium sp. CAU 1637 isolated from Incheon.</title>
        <authorList>
            <person name="Kim W."/>
        </authorList>
    </citation>
    <scope>NUCLEOTIDE SEQUENCE</scope>
    <source>
        <strain evidence="5">CAU 1637</strain>
    </source>
</reference>
<gene>
    <name evidence="5" type="ORF">J0X15_04425</name>
</gene>
<dbReference type="GO" id="GO:0006567">
    <property type="term" value="P:L-threonine catabolic process"/>
    <property type="evidence" value="ECO:0007669"/>
    <property type="project" value="TreeGrafter"/>
</dbReference>
<evidence type="ECO:0000259" key="4">
    <source>
        <dbReference type="Pfam" id="PF00291"/>
    </source>
</evidence>
<dbReference type="GO" id="GO:0004794">
    <property type="term" value="F:threonine deaminase activity"/>
    <property type="evidence" value="ECO:0007669"/>
    <property type="project" value="TreeGrafter"/>
</dbReference>
<dbReference type="GO" id="GO:0009097">
    <property type="term" value="P:isoleucine biosynthetic process"/>
    <property type="evidence" value="ECO:0007669"/>
    <property type="project" value="TreeGrafter"/>
</dbReference>
<comment type="caution">
    <text evidence="5">The sequence shown here is derived from an EMBL/GenBank/DDBJ whole genome shotgun (WGS) entry which is preliminary data.</text>
</comment>
<protein>
    <submittedName>
        <fullName evidence="5">Pyridoxal-phosphate dependent enzyme</fullName>
    </submittedName>
</protein>
<sequence length="376" mass="40055">MTVQAPATAATAVTRNPDLSGFQCLKCEALLPVDDYPSGCPACWQRGAASNVVAVYADKAAVRLPYLQLPRLGEGNTRLLACPPDLVGRDNVYLKCEFDNPTGSHKDRCSAFSVARALERGDHTVIAASSGNAGISLAAYARNAGLACEIAVTDSIAPVYRDELQRLGATTLSFAEARVRWDWMAERAQDDGVYAATNYCVPAVGSSPFGIEGYKLIAHEIYTQLGTTLPSAVAVPHCRGDVLSGIFFGFREVTEEAQAVPQILPVDPFARTERILSGELDYRDMCPGDSALLPAVGGETTTWQSVNTAQQSRAGATTVSGDEAEAMRLKMLEFGFDLERSAVMSVVTLKRLVESGTADADRPMVALLTGVGRPGI</sequence>
<comment type="cofactor">
    <cofactor evidence="1">
        <name>pyridoxal 5'-phosphate</name>
        <dbReference type="ChEBI" id="CHEBI:597326"/>
    </cofactor>
</comment>
<proteinExistence type="predicted"/>
<evidence type="ECO:0000256" key="3">
    <source>
        <dbReference type="ARBA" id="ARBA00023239"/>
    </source>
</evidence>
<evidence type="ECO:0000256" key="1">
    <source>
        <dbReference type="ARBA" id="ARBA00001933"/>
    </source>
</evidence>
<dbReference type="Gene3D" id="3.40.50.1100">
    <property type="match status" value="2"/>
</dbReference>
<keyword evidence="6" id="KW-1185">Reference proteome</keyword>
<organism evidence="5 6">
    <name type="scientific">Roseibium limicola</name>
    <dbReference type="NCBI Taxonomy" id="2816037"/>
    <lineage>
        <taxon>Bacteria</taxon>
        <taxon>Pseudomonadati</taxon>
        <taxon>Pseudomonadota</taxon>
        <taxon>Alphaproteobacteria</taxon>
        <taxon>Hyphomicrobiales</taxon>
        <taxon>Stappiaceae</taxon>
        <taxon>Roseibium</taxon>
    </lineage>
</organism>
<evidence type="ECO:0000313" key="6">
    <source>
        <dbReference type="Proteomes" id="UP000664779"/>
    </source>
</evidence>
<dbReference type="InterPro" id="IPR001926">
    <property type="entry name" value="TrpB-like_PALP"/>
</dbReference>
<dbReference type="GO" id="GO:0003941">
    <property type="term" value="F:L-serine ammonia-lyase activity"/>
    <property type="evidence" value="ECO:0007669"/>
    <property type="project" value="TreeGrafter"/>
</dbReference>